<proteinExistence type="predicted"/>
<sequence length="56" mass="6726">MKRIDNVLALETSDDSDYRNVIDYHDRVLMYRFTLQSNWFLIAVTEAVPDSLRYRV</sequence>
<accession>X1AWG4</accession>
<dbReference type="EMBL" id="BART01001841">
    <property type="protein sequence ID" value="GAG73557.1"/>
    <property type="molecule type" value="Genomic_DNA"/>
</dbReference>
<dbReference type="AlphaFoldDB" id="X1AWG4"/>
<name>X1AWG4_9ZZZZ</name>
<protein>
    <submittedName>
        <fullName evidence="1">Uncharacterized protein</fullName>
    </submittedName>
</protein>
<reference evidence="1" key="1">
    <citation type="journal article" date="2014" name="Front. Microbiol.">
        <title>High frequency of phylogenetically diverse reductive dehalogenase-homologous genes in deep subseafloor sedimentary metagenomes.</title>
        <authorList>
            <person name="Kawai M."/>
            <person name="Futagami T."/>
            <person name="Toyoda A."/>
            <person name="Takaki Y."/>
            <person name="Nishi S."/>
            <person name="Hori S."/>
            <person name="Arai W."/>
            <person name="Tsubouchi T."/>
            <person name="Morono Y."/>
            <person name="Uchiyama I."/>
            <person name="Ito T."/>
            <person name="Fujiyama A."/>
            <person name="Inagaki F."/>
            <person name="Takami H."/>
        </authorList>
    </citation>
    <scope>NUCLEOTIDE SEQUENCE</scope>
    <source>
        <strain evidence="1">Expedition CK06-06</strain>
    </source>
</reference>
<gene>
    <name evidence="1" type="ORF">S01H4_06107</name>
</gene>
<organism evidence="1">
    <name type="scientific">marine sediment metagenome</name>
    <dbReference type="NCBI Taxonomy" id="412755"/>
    <lineage>
        <taxon>unclassified sequences</taxon>
        <taxon>metagenomes</taxon>
        <taxon>ecological metagenomes</taxon>
    </lineage>
</organism>
<comment type="caution">
    <text evidence="1">The sequence shown here is derived from an EMBL/GenBank/DDBJ whole genome shotgun (WGS) entry which is preliminary data.</text>
</comment>
<evidence type="ECO:0000313" key="1">
    <source>
        <dbReference type="EMBL" id="GAG73557.1"/>
    </source>
</evidence>